<dbReference type="CDD" id="cd04301">
    <property type="entry name" value="NAT_SF"/>
    <property type="match status" value="1"/>
</dbReference>
<evidence type="ECO:0000313" key="1">
    <source>
        <dbReference type="EMBL" id="TQS46423.1"/>
    </source>
</evidence>
<protein>
    <recommendedName>
        <fullName evidence="3">GNAT family N-acetyltransferase</fullName>
    </recommendedName>
</protein>
<dbReference type="SUPFAM" id="SSF55729">
    <property type="entry name" value="Acyl-CoA N-acyltransferases (Nat)"/>
    <property type="match status" value="1"/>
</dbReference>
<accession>A0A545AYL5</accession>
<dbReference type="Gene3D" id="3.40.630.30">
    <property type="match status" value="1"/>
</dbReference>
<dbReference type="InterPro" id="IPR016181">
    <property type="entry name" value="Acyl_CoA_acyltransferase"/>
</dbReference>
<evidence type="ECO:0000313" key="2">
    <source>
        <dbReference type="Proteomes" id="UP000317982"/>
    </source>
</evidence>
<dbReference type="RefSeq" id="WP_142702942.1">
    <property type="nucleotide sequence ID" value="NZ_VIRS01000002.1"/>
</dbReference>
<proteinExistence type="predicted"/>
<name>A0A545AYL5_9ACTN</name>
<dbReference type="AlphaFoldDB" id="A0A545AYL5"/>
<dbReference type="Proteomes" id="UP000317982">
    <property type="component" value="Unassembled WGS sequence"/>
</dbReference>
<keyword evidence="2" id="KW-1185">Reference proteome</keyword>
<sequence>MKRFRGEWLPSVAERWPLTDDPLVRILHDPERMLLPELEPYPAHFHIDLLPSHQGQGYGRALIGRFFGALEAQDVPAVHLGLTPPLADVTVPEWITSTSWWWGPGSAVASARCG</sequence>
<gene>
    <name evidence="1" type="ORF">FL583_03250</name>
</gene>
<organism evidence="1 2">
    <name type="scientific">Cryptosporangium phraense</name>
    <dbReference type="NCBI Taxonomy" id="2593070"/>
    <lineage>
        <taxon>Bacteria</taxon>
        <taxon>Bacillati</taxon>
        <taxon>Actinomycetota</taxon>
        <taxon>Actinomycetes</taxon>
        <taxon>Cryptosporangiales</taxon>
        <taxon>Cryptosporangiaceae</taxon>
        <taxon>Cryptosporangium</taxon>
    </lineage>
</organism>
<dbReference type="InParanoid" id="A0A545AYL5"/>
<reference evidence="1 2" key="1">
    <citation type="submission" date="2019-07" db="EMBL/GenBank/DDBJ databases">
        <title>Cryptosporangium phraense sp. nov., isolated from plant litter.</title>
        <authorList>
            <person name="Suriyachadkun C."/>
        </authorList>
    </citation>
    <scope>NUCLEOTIDE SEQUENCE [LARGE SCALE GENOMIC DNA]</scope>
    <source>
        <strain evidence="1 2">A-T 5661</strain>
    </source>
</reference>
<comment type="caution">
    <text evidence="1">The sequence shown here is derived from an EMBL/GenBank/DDBJ whole genome shotgun (WGS) entry which is preliminary data.</text>
</comment>
<dbReference type="EMBL" id="VIRS01000002">
    <property type="protein sequence ID" value="TQS46423.1"/>
    <property type="molecule type" value="Genomic_DNA"/>
</dbReference>
<evidence type="ECO:0008006" key="3">
    <source>
        <dbReference type="Google" id="ProtNLM"/>
    </source>
</evidence>
<dbReference type="OrthoDB" id="8593648at2"/>